<dbReference type="Proteomes" id="UP001177021">
    <property type="component" value="Unassembled WGS sequence"/>
</dbReference>
<organism evidence="1 2">
    <name type="scientific">Trifolium pratense</name>
    <name type="common">Red clover</name>
    <dbReference type="NCBI Taxonomy" id="57577"/>
    <lineage>
        <taxon>Eukaryota</taxon>
        <taxon>Viridiplantae</taxon>
        <taxon>Streptophyta</taxon>
        <taxon>Embryophyta</taxon>
        <taxon>Tracheophyta</taxon>
        <taxon>Spermatophyta</taxon>
        <taxon>Magnoliopsida</taxon>
        <taxon>eudicotyledons</taxon>
        <taxon>Gunneridae</taxon>
        <taxon>Pentapetalae</taxon>
        <taxon>rosids</taxon>
        <taxon>fabids</taxon>
        <taxon>Fabales</taxon>
        <taxon>Fabaceae</taxon>
        <taxon>Papilionoideae</taxon>
        <taxon>50 kb inversion clade</taxon>
        <taxon>NPAAA clade</taxon>
        <taxon>Hologalegina</taxon>
        <taxon>IRL clade</taxon>
        <taxon>Trifolieae</taxon>
        <taxon>Trifolium</taxon>
    </lineage>
</organism>
<protein>
    <submittedName>
        <fullName evidence="1">Uncharacterized protein</fullName>
    </submittedName>
</protein>
<name>A0ACB0LDI4_TRIPR</name>
<accession>A0ACB0LDI4</accession>
<comment type="caution">
    <text evidence="1">The sequence shown here is derived from an EMBL/GenBank/DDBJ whole genome shotgun (WGS) entry which is preliminary data.</text>
</comment>
<proteinExistence type="predicted"/>
<keyword evidence="2" id="KW-1185">Reference proteome</keyword>
<sequence length="71" mass="8332">MKQENKAHTKKLEELVSGEEKNETTPPNWEKKYPISLHDECHINEFKVDRSGAFVAELWCEPHKDAKKIQI</sequence>
<dbReference type="EMBL" id="CASHSV030000513">
    <property type="protein sequence ID" value="CAJ2667519.1"/>
    <property type="molecule type" value="Genomic_DNA"/>
</dbReference>
<gene>
    <name evidence="1" type="ORF">MILVUS5_LOCUS32110</name>
</gene>
<reference evidence="1" key="1">
    <citation type="submission" date="2023-10" db="EMBL/GenBank/DDBJ databases">
        <authorList>
            <person name="Rodriguez Cubillos JULIANA M."/>
            <person name="De Vega J."/>
        </authorList>
    </citation>
    <scope>NUCLEOTIDE SEQUENCE</scope>
</reference>
<evidence type="ECO:0000313" key="1">
    <source>
        <dbReference type="EMBL" id="CAJ2667519.1"/>
    </source>
</evidence>
<evidence type="ECO:0000313" key="2">
    <source>
        <dbReference type="Proteomes" id="UP001177021"/>
    </source>
</evidence>